<evidence type="ECO:0000313" key="12">
    <source>
        <dbReference type="EMBL" id="SFB78620.1"/>
    </source>
</evidence>
<comment type="function">
    <text evidence="11">Part of the high-affinity ATP-driven potassium transport (or Kdp) system, which catalyzes the hydrolysis of ATP coupled with the electrogenic transport of potassium into the cytoplasm. This subunit acts as a catalytic chaperone that increases the ATP-binding affinity of the ATP-hydrolyzing subunit KdpB by the formation of a transient KdpB/KdpC/ATP ternary complex.</text>
</comment>
<evidence type="ECO:0000256" key="10">
    <source>
        <dbReference type="ARBA" id="ARBA00023136"/>
    </source>
</evidence>
<evidence type="ECO:0000256" key="1">
    <source>
        <dbReference type="ARBA" id="ARBA00022448"/>
    </source>
</evidence>
<dbReference type="EMBL" id="FOLE01000001">
    <property type="protein sequence ID" value="SFB78620.1"/>
    <property type="molecule type" value="Genomic_DNA"/>
</dbReference>
<gene>
    <name evidence="11" type="primary">kdpC</name>
    <name evidence="12" type="ORF">SAMN05421780_101475</name>
</gene>
<evidence type="ECO:0000256" key="2">
    <source>
        <dbReference type="ARBA" id="ARBA00022475"/>
    </source>
</evidence>
<dbReference type="Proteomes" id="UP000199514">
    <property type="component" value="Unassembled WGS sequence"/>
</dbReference>
<dbReference type="PANTHER" id="PTHR30042:SF2">
    <property type="entry name" value="POTASSIUM-TRANSPORTING ATPASE KDPC SUBUNIT"/>
    <property type="match status" value="1"/>
</dbReference>
<dbReference type="HAMAP" id="MF_00276">
    <property type="entry name" value="KdpC"/>
    <property type="match status" value="1"/>
</dbReference>
<keyword evidence="4 11" id="KW-0812">Transmembrane</keyword>
<evidence type="ECO:0000256" key="9">
    <source>
        <dbReference type="ARBA" id="ARBA00023065"/>
    </source>
</evidence>
<evidence type="ECO:0000256" key="11">
    <source>
        <dbReference type="HAMAP-Rule" id="MF_00276"/>
    </source>
</evidence>
<dbReference type="InterPro" id="IPR003820">
    <property type="entry name" value="KdpC"/>
</dbReference>
<dbReference type="AlphaFoldDB" id="A0A1I1E0X2"/>
<evidence type="ECO:0000256" key="5">
    <source>
        <dbReference type="ARBA" id="ARBA00022741"/>
    </source>
</evidence>
<dbReference type="GO" id="GO:0005886">
    <property type="term" value="C:plasma membrane"/>
    <property type="evidence" value="ECO:0007669"/>
    <property type="project" value="UniProtKB-SubCell"/>
</dbReference>
<keyword evidence="3 11" id="KW-0633">Potassium transport</keyword>
<protein>
    <recommendedName>
        <fullName evidence="11">Potassium-transporting ATPase KdpC subunit</fullName>
    </recommendedName>
    <alternativeName>
        <fullName evidence="11">ATP phosphohydrolase [potassium-transporting] C chain</fullName>
    </alternativeName>
    <alternativeName>
        <fullName evidence="11">Potassium-binding and translocating subunit C</fullName>
    </alternativeName>
    <alternativeName>
        <fullName evidence="11">Potassium-translocating ATPase C chain</fullName>
    </alternativeName>
</protein>
<evidence type="ECO:0000256" key="4">
    <source>
        <dbReference type="ARBA" id="ARBA00022692"/>
    </source>
</evidence>
<dbReference type="STRING" id="927664.SAMN05421780_101475"/>
<evidence type="ECO:0000256" key="8">
    <source>
        <dbReference type="ARBA" id="ARBA00022989"/>
    </source>
</evidence>
<comment type="subunit">
    <text evidence="11">The system is composed of three essential subunits: KdpA, KdpB and KdpC.</text>
</comment>
<proteinExistence type="inferred from homology"/>
<evidence type="ECO:0000256" key="7">
    <source>
        <dbReference type="ARBA" id="ARBA00022958"/>
    </source>
</evidence>
<dbReference type="GO" id="GO:0005524">
    <property type="term" value="F:ATP binding"/>
    <property type="evidence" value="ECO:0007669"/>
    <property type="project" value="UniProtKB-UniRule"/>
</dbReference>
<accession>A0A1I1E0X2</accession>
<keyword evidence="13" id="KW-1185">Reference proteome</keyword>
<sequence>MKNIVVSLKILGVFTLLTGIVYPLLVWAVGQTVFHKQANGSLIYEHNKLVGSELMGQPTDTSIYFSPRPSAIGYNPLPSGGSNWGLTNAKLQQAFVQRKQHFAAQNGIDTLRQSVPAEMLFASASGLDPHISPQAALLQVDKVANARHFTTTQRQQLLKAVNENTKGRQLGIFGEPTVNVLLLNLAVDKIK</sequence>
<evidence type="ECO:0000256" key="3">
    <source>
        <dbReference type="ARBA" id="ARBA00022538"/>
    </source>
</evidence>
<comment type="similarity">
    <text evidence="11">Belongs to the KdpC family.</text>
</comment>
<dbReference type="NCBIfam" id="NF001454">
    <property type="entry name" value="PRK00315.1"/>
    <property type="match status" value="1"/>
</dbReference>
<dbReference type="RefSeq" id="WP_091506656.1">
    <property type="nucleotide sequence ID" value="NZ_FOLE01000001.1"/>
</dbReference>
<keyword evidence="10 11" id="KW-0472">Membrane</keyword>
<keyword evidence="6 11" id="KW-0067">ATP-binding</keyword>
<reference evidence="12 13" key="1">
    <citation type="submission" date="2016-10" db="EMBL/GenBank/DDBJ databases">
        <authorList>
            <person name="de Groot N.N."/>
        </authorList>
    </citation>
    <scope>NUCLEOTIDE SEQUENCE [LARGE SCALE GENOMIC DNA]</scope>
    <source>
        <strain evidence="12 13">DSM 6793</strain>
    </source>
</reference>
<keyword evidence="7 11" id="KW-0630">Potassium</keyword>
<name>A0A1I1E0X2_9BACT</name>
<dbReference type="GO" id="GO:0008556">
    <property type="term" value="F:P-type potassium transmembrane transporter activity"/>
    <property type="evidence" value="ECO:0007669"/>
    <property type="project" value="InterPro"/>
</dbReference>
<keyword evidence="2 11" id="KW-1003">Cell membrane</keyword>
<dbReference type="PANTHER" id="PTHR30042">
    <property type="entry name" value="POTASSIUM-TRANSPORTING ATPASE C CHAIN"/>
    <property type="match status" value="1"/>
</dbReference>
<organism evidence="12 13">
    <name type="scientific">Flexibacter flexilis DSM 6793</name>
    <dbReference type="NCBI Taxonomy" id="927664"/>
    <lineage>
        <taxon>Bacteria</taxon>
        <taxon>Pseudomonadati</taxon>
        <taxon>Bacteroidota</taxon>
        <taxon>Cytophagia</taxon>
        <taxon>Cytophagales</taxon>
        <taxon>Flexibacteraceae</taxon>
        <taxon>Flexibacter</taxon>
    </lineage>
</organism>
<comment type="subcellular location">
    <subcellularLocation>
        <location evidence="11">Cell membrane</location>
        <topology evidence="11">Single-pass membrane protein</topology>
    </subcellularLocation>
</comment>
<keyword evidence="9 11" id="KW-0406">Ion transport</keyword>
<dbReference type="NCBIfam" id="TIGR00681">
    <property type="entry name" value="kdpC"/>
    <property type="match status" value="1"/>
</dbReference>
<evidence type="ECO:0000313" key="13">
    <source>
        <dbReference type="Proteomes" id="UP000199514"/>
    </source>
</evidence>
<dbReference type="Pfam" id="PF02669">
    <property type="entry name" value="KdpC"/>
    <property type="match status" value="1"/>
</dbReference>
<keyword evidence="5 11" id="KW-0547">Nucleotide-binding</keyword>
<dbReference type="PIRSF" id="PIRSF001296">
    <property type="entry name" value="K_ATPase_KdpC"/>
    <property type="match status" value="1"/>
</dbReference>
<evidence type="ECO:0000256" key="6">
    <source>
        <dbReference type="ARBA" id="ARBA00022840"/>
    </source>
</evidence>
<dbReference type="OrthoDB" id="9809491at2"/>
<keyword evidence="8 11" id="KW-1133">Transmembrane helix</keyword>
<keyword evidence="1 11" id="KW-0813">Transport</keyword>